<dbReference type="Proteomes" id="UP000527355">
    <property type="component" value="Unassembled WGS sequence"/>
</dbReference>
<evidence type="ECO:0000313" key="4">
    <source>
        <dbReference type="Proteomes" id="UP000527355"/>
    </source>
</evidence>
<evidence type="ECO:0000313" key="3">
    <source>
        <dbReference type="EMBL" id="KAF6360075.1"/>
    </source>
</evidence>
<feature type="region of interest" description="Disordered" evidence="1">
    <location>
        <begin position="46"/>
        <end position="93"/>
    </location>
</feature>
<feature type="signal peptide" evidence="2">
    <location>
        <begin position="1"/>
        <end position="23"/>
    </location>
</feature>
<gene>
    <name evidence="3" type="ORF">mMyoMyo1_011033</name>
</gene>
<sequence length="124" mass="13083">MAWSDWSWHQQWVQVMALVPAVGVSRVSVSSGCERGRCQRWVQEAAAGPNCPSGAGEGGEALRGDWGQQPPLAPSDSAERSGPAPGTKNWYKRQLWHQQQVPAAALAPAVGVIGGSSASSKCKC</sequence>
<comment type="caution">
    <text evidence="3">The sequence shown here is derived from an EMBL/GenBank/DDBJ whole genome shotgun (WGS) entry which is preliminary data.</text>
</comment>
<keyword evidence="2" id="KW-0732">Signal</keyword>
<organism evidence="3 4">
    <name type="scientific">Myotis myotis</name>
    <name type="common">Greater mouse-eared bat</name>
    <name type="synonym">Vespertilio myotis</name>
    <dbReference type="NCBI Taxonomy" id="51298"/>
    <lineage>
        <taxon>Eukaryota</taxon>
        <taxon>Metazoa</taxon>
        <taxon>Chordata</taxon>
        <taxon>Craniata</taxon>
        <taxon>Vertebrata</taxon>
        <taxon>Euteleostomi</taxon>
        <taxon>Mammalia</taxon>
        <taxon>Eutheria</taxon>
        <taxon>Laurasiatheria</taxon>
        <taxon>Chiroptera</taxon>
        <taxon>Yangochiroptera</taxon>
        <taxon>Vespertilionidae</taxon>
        <taxon>Myotis</taxon>
    </lineage>
</organism>
<accession>A0A7J7YDX1</accession>
<evidence type="ECO:0000256" key="2">
    <source>
        <dbReference type="SAM" id="SignalP"/>
    </source>
</evidence>
<dbReference type="AlphaFoldDB" id="A0A7J7YDX1"/>
<name>A0A7J7YDX1_MYOMY</name>
<proteinExistence type="predicted"/>
<dbReference type="EMBL" id="JABWUV010000004">
    <property type="protein sequence ID" value="KAF6360075.1"/>
    <property type="molecule type" value="Genomic_DNA"/>
</dbReference>
<keyword evidence="4" id="KW-1185">Reference proteome</keyword>
<protein>
    <submittedName>
        <fullName evidence="3">Uncharacterized protein</fullName>
    </submittedName>
</protein>
<feature type="chain" id="PRO_5029683112" evidence="2">
    <location>
        <begin position="24"/>
        <end position="124"/>
    </location>
</feature>
<evidence type="ECO:0000256" key="1">
    <source>
        <dbReference type="SAM" id="MobiDB-lite"/>
    </source>
</evidence>
<reference evidence="3 4" key="1">
    <citation type="journal article" date="2020" name="Nature">
        <title>Six reference-quality genomes reveal evolution of bat adaptations.</title>
        <authorList>
            <person name="Jebb D."/>
            <person name="Huang Z."/>
            <person name="Pippel M."/>
            <person name="Hughes G.M."/>
            <person name="Lavrichenko K."/>
            <person name="Devanna P."/>
            <person name="Winkler S."/>
            <person name="Jermiin L.S."/>
            <person name="Skirmuntt E.C."/>
            <person name="Katzourakis A."/>
            <person name="Burkitt-Gray L."/>
            <person name="Ray D.A."/>
            <person name="Sullivan K.A.M."/>
            <person name="Roscito J.G."/>
            <person name="Kirilenko B.M."/>
            <person name="Davalos L.M."/>
            <person name="Corthals A.P."/>
            <person name="Power M.L."/>
            <person name="Jones G."/>
            <person name="Ransome R.D."/>
            <person name="Dechmann D.K.N."/>
            <person name="Locatelli A.G."/>
            <person name="Puechmaille S.J."/>
            <person name="Fedrigo O."/>
            <person name="Jarvis E.D."/>
            <person name="Hiller M."/>
            <person name="Vernes S.C."/>
            <person name="Myers E.W."/>
            <person name="Teeling E.C."/>
        </authorList>
    </citation>
    <scope>NUCLEOTIDE SEQUENCE [LARGE SCALE GENOMIC DNA]</scope>
    <source>
        <strain evidence="3">MMyoMyo1</strain>
        <tissue evidence="3">Flight muscle</tissue>
    </source>
</reference>